<dbReference type="InterPro" id="IPR051313">
    <property type="entry name" value="Bact_iron-sidero_bind"/>
</dbReference>
<dbReference type="PROSITE" id="PS51318">
    <property type="entry name" value="TAT"/>
    <property type="match status" value="1"/>
</dbReference>
<dbReference type="GO" id="GO:0030288">
    <property type="term" value="C:outer membrane-bounded periplasmic space"/>
    <property type="evidence" value="ECO:0007669"/>
    <property type="project" value="TreeGrafter"/>
</dbReference>
<dbReference type="InterPro" id="IPR002491">
    <property type="entry name" value="ABC_transptr_periplasmic_BD"/>
</dbReference>
<gene>
    <name evidence="6" type="ORF">FHX44_116718</name>
</gene>
<accession>A0A561T106</accession>
<dbReference type="Pfam" id="PF01497">
    <property type="entry name" value="Peripla_BP_2"/>
    <property type="match status" value="1"/>
</dbReference>
<feature type="domain" description="Fe/B12 periplasmic-binding" evidence="5">
    <location>
        <begin position="39"/>
        <end position="297"/>
    </location>
</feature>
<dbReference type="PANTHER" id="PTHR30532">
    <property type="entry name" value="IRON III DICITRATE-BINDING PERIPLASMIC PROTEIN"/>
    <property type="match status" value="1"/>
</dbReference>
<reference evidence="6 7" key="1">
    <citation type="submission" date="2019-06" db="EMBL/GenBank/DDBJ databases">
        <title>Sequencing the genomes of 1000 actinobacteria strains.</title>
        <authorList>
            <person name="Klenk H.-P."/>
        </authorList>
    </citation>
    <scope>NUCLEOTIDE SEQUENCE [LARGE SCALE GENOMIC DNA]</scope>
    <source>
        <strain evidence="6 7">DSM 45671</strain>
    </source>
</reference>
<dbReference type="Gene3D" id="3.40.50.1980">
    <property type="entry name" value="Nitrogenase molybdenum iron protein domain"/>
    <property type="match status" value="2"/>
</dbReference>
<evidence type="ECO:0000313" key="6">
    <source>
        <dbReference type="EMBL" id="TWF80775.1"/>
    </source>
</evidence>
<dbReference type="AlphaFoldDB" id="A0A561T106"/>
<evidence type="ECO:0000256" key="2">
    <source>
        <dbReference type="ARBA" id="ARBA00008814"/>
    </source>
</evidence>
<comment type="caution">
    <text evidence="6">The sequence shown here is derived from an EMBL/GenBank/DDBJ whole genome shotgun (WGS) entry which is preliminary data.</text>
</comment>
<dbReference type="PANTHER" id="PTHR30532:SF24">
    <property type="entry name" value="FERRIC ENTEROBACTIN-BINDING PERIPLASMIC PROTEIN FEPB"/>
    <property type="match status" value="1"/>
</dbReference>
<keyword evidence="3" id="KW-0813">Transport</keyword>
<dbReference type="RefSeq" id="WP_170309139.1">
    <property type="nucleotide sequence ID" value="NZ_VIWU01000001.1"/>
</dbReference>
<dbReference type="EMBL" id="VIWU01000001">
    <property type="protein sequence ID" value="TWF80775.1"/>
    <property type="molecule type" value="Genomic_DNA"/>
</dbReference>
<dbReference type="PROSITE" id="PS50983">
    <property type="entry name" value="FE_B12_PBP"/>
    <property type="match status" value="1"/>
</dbReference>
<dbReference type="SUPFAM" id="SSF53807">
    <property type="entry name" value="Helical backbone' metal receptor"/>
    <property type="match status" value="1"/>
</dbReference>
<dbReference type="Proteomes" id="UP000321261">
    <property type="component" value="Unassembled WGS sequence"/>
</dbReference>
<dbReference type="GO" id="GO:1901678">
    <property type="term" value="P:iron coordination entity transport"/>
    <property type="evidence" value="ECO:0007669"/>
    <property type="project" value="UniProtKB-ARBA"/>
</dbReference>
<evidence type="ECO:0000256" key="3">
    <source>
        <dbReference type="ARBA" id="ARBA00022448"/>
    </source>
</evidence>
<comment type="similarity">
    <text evidence="2">Belongs to the bacterial solute-binding protein 8 family.</text>
</comment>
<name>A0A561T106_9PSEU</name>
<proteinExistence type="inferred from homology"/>
<sequence>MTAPTAPPPLTRRTLLTGAVATVLAGCASGVRGDVPGDRLVTLDGATAALALLLGPHQVGTASFLAVDPLLQAIARIQAGPVADVSGAGGGIDVERLAALQPDRLVGFRTSGTDPVLGELATVHAVERTGDHDADCRALAAGMGVDANALLDDVHRRTAELAARLRAGSPPTVSVLSPGLDGRSLYLLGAGTPAGTVAAALGLPRPAAQRGPTDPATPFVPVSTERITEHDADLVLLLTGPTADPTFLRDEPLWQRLGAVRGGRVVEVDAMRWATMSCALGTLWVLDDLAAVLLGEGELVTGAASPAGLERLRGYRARYAPG</sequence>
<evidence type="ECO:0000313" key="7">
    <source>
        <dbReference type="Proteomes" id="UP000321261"/>
    </source>
</evidence>
<evidence type="ECO:0000256" key="1">
    <source>
        <dbReference type="ARBA" id="ARBA00004196"/>
    </source>
</evidence>
<comment type="subcellular location">
    <subcellularLocation>
        <location evidence="1">Cell envelope</location>
    </subcellularLocation>
</comment>
<keyword evidence="4" id="KW-0732">Signal</keyword>
<dbReference type="InterPro" id="IPR006311">
    <property type="entry name" value="TAT_signal"/>
</dbReference>
<evidence type="ECO:0000259" key="5">
    <source>
        <dbReference type="PROSITE" id="PS50983"/>
    </source>
</evidence>
<organism evidence="6 7">
    <name type="scientific">Pseudonocardia hierapolitana</name>
    <dbReference type="NCBI Taxonomy" id="1128676"/>
    <lineage>
        <taxon>Bacteria</taxon>
        <taxon>Bacillati</taxon>
        <taxon>Actinomycetota</taxon>
        <taxon>Actinomycetes</taxon>
        <taxon>Pseudonocardiales</taxon>
        <taxon>Pseudonocardiaceae</taxon>
        <taxon>Pseudonocardia</taxon>
    </lineage>
</organism>
<keyword evidence="7" id="KW-1185">Reference proteome</keyword>
<protein>
    <submittedName>
        <fullName evidence="6">ABC-type Fe3+-hydroxamate transport system substrate-binding protein</fullName>
    </submittedName>
</protein>
<evidence type="ECO:0000256" key="4">
    <source>
        <dbReference type="ARBA" id="ARBA00022729"/>
    </source>
</evidence>